<sequence length="167" mass="18592">MDSLPSGNPVIIRTGPNSSTVRTVPRAPQGDVSKTAFCKPTLIVAGNRSQEPSRRYLGVAASFASITASQQEILKLAAIYVVLGVCFALPVEDPKVVEVAPTPEPVPLEPKPVEDEGLPKPAKPDNSDLKPDASSWWQHRWEYHEVPVYYYTKYDVPVHYTYWKIHH</sequence>
<evidence type="ECO:0000256" key="1">
    <source>
        <dbReference type="SAM" id="MobiDB-lite"/>
    </source>
</evidence>
<proteinExistence type="predicted"/>
<dbReference type="Proteomes" id="UP001231518">
    <property type="component" value="Chromosome 18"/>
</dbReference>
<feature type="compositionally biased region" description="Basic and acidic residues" evidence="1">
    <location>
        <begin position="111"/>
        <end position="129"/>
    </location>
</feature>
<evidence type="ECO:0000313" key="2">
    <source>
        <dbReference type="EMBL" id="KAJ8717919.1"/>
    </source>
</evidence>
<name>A0AAD7YJN7_MYTSE</name>
<comment type="caution">
    <text evidence="2">The sequence shown here is derived from an EMBL/GenBank/DDBJ whole genome shotgun (WGS) entry which is preliminary data.</text>
</comment>
<protein>
    <submittedName>
        <fullName evidence="2">Uncharacterized protein</fullName>
    </submittedName>
</protein>
<accession>A0AAD7YJN7</accession>
<gene>
    <name evidence="2" type="ORF">PYW07_005849</name>
</gene>
<feature type="region of interest" description="Disordered" evidence="1">
    <location>
        <begin position="1"/>
        <end position="27"/>
    </location>
</feature>
<feature type="region of interest" description="Disordered" evidence="1">
    <location>
        <begin position="101"/>
        <end position="129"/>
    </location>
</feature>
<dbReference type="EMBL" id="JARGEI010000016">
    <property type="protein sequence ID" value="KAJ8717919.1"/>
    <property type="molecule type" value="Genomic_DNA"/>
</dbReference>
<organism evidence="2 3">
    <name type="scientific">Mythimna separata</name>
    <name type="common">Oriental armyworm</name>
    <name type="synonym">Pseudaletia separata</name>
    <dbReference type="NCBI Taxonomy" id="271217"/>
    <lineage>
        <taxon>Eukaryota</taxon>
        <taxon>Metazoa</taxon>
        <taxon>Ecdysozoa</taxon>
        <taxon>Arthropoda</taxon>
        <taxon>Hexapoda</taxon>
        <taxon>Insecta</taxon>
        <taxon>Pterygota</taxon>
        <taxon>Neoptera</taxon>
        <taxon>Endopterygota</taxon>
        <taxon>Lepidoptera</taxon>
        <taxon>Glossata</taxon>
        <taxon>Ditrysia</taxon>
        <taxon>Noctuoidea</taxon>
        <taxon>Noctuidae</taxon>
        <taxon>Noctuinae</taxon>
        <taxon>Hadenini</taxon>
        <taxon>Mythimna</taxon>
    </lineage>
</organism>
<evidence type="ECO:0000313" key="3">
    <source>
        <dbReference type="Proteomes" id="UP001231518"/>
    </source>
</evidence>
<keyword evidence="3" id="KW-1185">Reference proteome</keyword>
<reference evidence="2" key="1">
    <citation type="submission" date="2023-03" db="EMBL/GenBank/DDBJ databases">
        <title>Chromosome-level genomes of two armyworms, Mythimna separata and Mythimna loreyi, provide insights into the biosynthesis and reception of sex pheromones.</title>
        <authorList>
            <person name="Zhao H."/>
        </authorList>
    </citation>
    <scope>NUCLEOTIDE SEQUENCE</scope>
    <source>
        <strain evidence="2">BeijingLab</strain>
        <tissue evidence="2">Pupa</tissue>
    </source>
</reference>
<dbReference type="AlphaFoldDB" id="A0AAD7YJN7"/>